<dbReference type="WBParaSite" id="RSKR_0000280500.1">
    <property type="protein sequence ID" value="RSKR_0000280500.1"/>
    <property type="gene ID" value="RSKR_0000280500"/>
</dbReference>
<accession>A0AC35TNM5</accession>
<sequence length="174" mass="19018">MAGSIIHEDLEMYRIDEDDSVSKRDFDIMTVASTEINFVPRLNKFGAPSCVCLNSVTAIVFFCIGMVIGVSGGCILIFFNQEPTIHPLAYTLITLGIVMFISGNCMLMSEFICGNCFGKLYSRLKAAPLKNAIKRREKVLASRLSSQNSQLRIINSRAGSVISLPSSVVSKNPA</sequence>
<evidence type="ECO:0000313" key="1">
    <source>
        <dbReference type="Proteomes" id="UP000095286"/>
    </source>
</evidence>
<proteinExistence type="predicted"/>
<name>A0AC35TNM5_9BILA</name>
<protein>
    <submittedName>
        <fullName evidence="2">Uncharacterized protein</fullName>
    </submittedName>
</protein>
<evidence type="ECO:0000313" key="2">
    <source>
        <dbReference type="WBParaSite" id="RSKR_0000280500.1"/>
    </source>
</evidence>
<reference evidence="2" key="1">
    <citation type="submission" date="2016-11" db="UniProtKB">
        <authorList>
            <consortium name="WormBaseParasite"/>
        </authorList>
    </citation>
    <scope>IDENTIFICATION</scope>
    <source>
        <strain evidence="2">KR3021</strain>
    </source>
</reference>
<dbReference type="Proteomes" id="UP000095286">
    <property type="component" value="Unplaced"/>
</dbReference>
<organism evidence="1 2">
    <name type="scientific">Rhabditophanes sp. KR3021</name>
    <dbReference type="NCBI Taxonomy" id="114890"/>
    <lineage>
        <taxon>Eukaryota</taxon>
        <taxon>Metazoa</taxon>
        <taxon>Ecdysozoa</taxon>
        <taxon>Nematoda</taxon>
        <taxon>Chromadorea</taxon>
        <taxon>Rhabditida</taxon>
        <taxon>Tylenchina</taxon>
        <taxon>Panagrolaimomorpha</taxon>
        <taxon>Strongyloidoidea</taxon>
        <taxon>Alloionematidae</taxon>
        <taxon>Rhabditophanes</taxon>
    </lineage>
</organism>